<keyword evidence="3" id="KW-0732">Signal</keyword>
<evidence type="ECO:0000256" key="1">
    <source>
        <dbReference type="ARBA" id="ARBA00004561"/>
    </source>
</evidence>
<dbReference type="InterPro" id="IPR000259">
    <property type="entry name" value="Adhesion_dom_fimbrial"/>
</dbReference>
<dbReference type="PANTHER" id="PTHR33420">
    <property type="entry name" value="FIMBRIAL SUBUNIT ELFA-RELATED"/>
    <property type="match status" value="1"/>
</dbReference>
<reference evidence="6 7" key="1">
    <citation type="submission" date="2023-01" db="EMBL/GenBank/DDBJ databases">
        <title>Vibrio sp. KJ40-1 sp.nov, isolated from marine algae.</title>
        <authorList>
            <person name="Butt M."/>
            <person name="Kim J.M.J."/>
            <person name="Jeon C.O.C."/>
        </authorList>
    </citation>
    <scope>NUCLEOTIDE SEQUENCE [LARGE SCALE GENOMIC DNA]</scope>
    <source>
        <strain evidence="6 7">KJ40-1</strain>
    </source>
</reference>
<evidence type="ECO:0000256" key="3">
    <source>
        <dbReference type="ARBA" id="ARBA00022729"/>
    </source>
</evidence>
<keyword evidence="4" id="KW-0281">Fimbrium</keyword>
<evidence type="ECO:0000256" key="2">
    <source>
        <dbReference type="ARBA" id="ARBA00006671"/>
    </source>
</evidence>
<comment type="caution">
    <text evidence="6">The sequence shown here is derived from an EMBL/GenBank/DDBJ whole genome shotgun (WGS) entry which is preliminary data.</text>
</comment>
<gene>
    <name evidence="6" type="ORF">PGX00_10180</name>
</gene>
<keyword evidence="7" id="KW-1185">Reference proteome</keyword>
<dbReference type="InterPro" id="IPR036937">
    <property type="entry name" value="Adhesion_dom_fimbrial_sf"/>
</dbReference>
<feature type="domain" description="Fimbrial-type adhesion" evidence="5">
    <location>
        <begin position="130"/>
        <end position="279"/>
    </location>
</feature>
<name>A0ABT4YR06_9VIBR</name>
<dbReference type="Gene3D" id="2.60.40.1090">
    <property type="entry name" value="Fimbrial-type adhesion domain"/>
    <property type="match status" value="1"/>
</dbReference>
<comment type="similarity">
    <text evidence="2">Belongs to the fimbrial protein family.</text>
</comment>
<comment type="subcellular location">
    <subcellularLocation>
        <location evidence="1">Fimbrium</location>
    </subcellularLocation>
</comment>
<sequence>MVLVLAPAQGVNKLEHSTETCRIYGCNRDHGRGRDGAHGAYLIYPTEYENIGYIVHTYDGYSHPLTGDHKVLDGSRAGYGIRHQVRFVFMGQMYPGTYSLSRRQIARAGVSSNPNAYVEYVGWPVYYNAFSFTVTGNTCIIDDKTQTVHMRSAMINSFTGVGTTVGAESFSVNLSCGPGVTVSVAMTDANSPSNITQTLTLNESSSATGVGVQLFANNNVTPVTYGPTPTTDNMWLVGGSNTEAAKVYNIPFVAKYIQTKDTVTVGTVNSMATVSLYYK</sequence>
<proteinExistence type="inferred from homology"/>
<dbReference type="InterPro" id="IPR050263">
    <property type="entry name" value="Bact_Fimbrial_Adh_Pro"/>
</dbReference>
<evidence type="ECO:0000259" key="5">
    <source>
        <dbReference type="Pfam" id="PF00419"/>
    </source>
</evidence>
<evidence type="ECO:0000313" key="6">
    <source>
        <dbReference type="EMBL" id="MDB1123991.1"/>
    </source>
</evidence>
<organism evidence="6 7">
    <name type="scientific">Vibrio algarum</name>
    <dbReference type="NCBI Taxonomy" id="3020714"/>
    <lineage>
        <taxon>Bacteria</taxon>
        <taxon>Pseudomonadati</taxon>
        <taxon>Pseudomonadota</taxon>
        <taxon>Gammaproteobacteria</taxon>
        <taxon>Vibrionales</taxon>
        <taxon>Vibrionaceae</taxon>
        <taxon>Vibrio</taxon>
    </lineage>
</organism>
<evidence type="ECO:0000256" key="4">
    <source>
        <dbReference type="ARBA" id="ARBA00023263"/>
    </source>
</evidence>
<accession>A0ABT4YR06</accession>
<dbReference type="PANTHER" id="PTHR33420:SF12">
    <property type="entry name" value="FIMBRIN-LIKE PROTEIN FIMI-RELATED"/>
    <property type="match status" value="1"/>
</dbReference>
<protein>
    <submittedName>
        <fullName evidence="6">Fimbrial protein</fullName>
    </submittedName>
</protein>
<dbReference type="Proteomes" id="UP001210678">
    <property type="component" value="Unassembled WGS sequence"/>
</dbReference>
<dbReference type="RefSeq" id="WP_272135837.1">
    <property type="nucleotide sequence ID" value="NZ_JAQLOI010000001.1"/>
</dbReference>
<dbReference type="SUPFAM" id="SSF49401">
    <property type="entry name" value="Bacterial adhesins"/>
    <property type="match status" value="1"/>
</dbReference>
<dbReference type="InterPro" id="IPR008966">
    <property type="entry name" value="Adhesion_dom_sf"/>
</dbReference>
<dbReference type="Pfam" id="PF00419">
    <property type="entry name" value="Fimbrial"/>
    <property type="match status" value="1"/>
</dbReference>
<evidence type="ECO:0000313" key="7">
    <source>
        <dbReference type="Proteomes" id="UP001210678"/>
    </source>
</evidence>
<dbReference type="EMBL" id="JAQLOI010000001">
    <property type="protein sequence ID" value="MDB1123991.1"/>
    <property type="molecule type" value="Genomic_DNA"/>
</dbReference>